<proteinExistence type="predicted"/>
<dbReference type="EMBL" id="GBRH01279202">
    <property type="protein sequence ID" value="JAD18693.1"/>
    <property type="molecule type" value="Transcribed_RNA"/>
</dbReference>
<protein>
    <submittedName>
        <fullName evidence="1">Uncharacterized protein</fullName>
    </submittedName>
</protein>
<reference evidence="1" key="1">
    <citation type="submission" date="2014-09" db="EMBL/GenBank/DDBJ databases">
        <authorList>
            <person name="Magalhaes I.L.F."/>
            <person name="Oliveira U."/>
            <person name="Santos F.R."/>
            <person name="Vidigal T.H.D.A."/>
            <person name="Brescovit A.D."/>
            <person name="Santos A.J."/>
        </authorList>
    </citation>
    <scope>NUCLEOTIDE SEQUENCE</scope>
    <source>
        <tissue evidence="1">Shoot tissue taken approximately 20 cm above the soil surface</tissue>
    </source>
</reference>
<sequence length="49" mass="5072">MAIFLTTSFNLSGAASSRRVIEVVEASSSTGTKTLSNGLAAKLASPEWL</sequence>
<dbReference type="AlphaFoldDB" id="A0A0A8Y135"/>
<reference evidence="1" key="2">
    <citation type="journal article" date="2015" name="Data Brief">
        <title>Shoot transcriptome of the giant reed, Arundo donax.</title>
        <authorList>
            <person name="Barrero R.A."/>
            <person name="Guerrero F.D."/>
            <person name="Moolhuijzen P."/>
            <person name="Goolsby J.A."/>
            <person name="Tidwell J."/>
            <person name="Bellgard S.E."/>
            <person name="Bellgard M.I."/>
        </authorList>
    </citation>
    <scope>NUCLEOTIDE SEQUENCE</scope>
    <source>
        <tissue evidence="1">Shoot tissue taken approximately 20 cm above the soil surface</tissue>
    </source>
</reference>
<evidence type="ECO:0000313" key="1">
    <source>
        <dbReference type="EMBL" id="JAD18693.1"/>
    </source>
</evidence>
<organism evidence="1">
    <name type="scientific">Arundo donax</name>
    <name type="common">Giant reed</name>
    <name type="synonym">Donax arundinaceus</name>
    <dbReference type="NCBI Taxonomy" id="35708"/>
    <lineage>
        <taxon>Eukaryota</taxon>
        <taxon>Viridiplantae</taxon>
        <taxon>Streptophyta</taxon>
        <taxon>Embryophyta</taxon>
        <taxon>Tracheophyta</taxon>
        <taxon>Spermatophyta</taxon>
        <taxon>Magnoliopsida</taxon>
        <taxon>Liliopsida</taxon>
        <taxon>Poales</taxon>
        <taxon>Poaceae</taxon>
        <taxon>PACMAD clade</taxon>
        <taxon>Arundinoideae</taxon>
        <taxon>Arundineae</taxon>
        <taxon>Arundo</taxon>
    </lineage>
</organism>
<name>A0A0A8Y135_ARUDO</name>
<accession>A0A0A8Y135</accession>